<keyword evidence="2" id="KW-1185">Reference proteome</keyword>
<proteinExistence type="predicted"/>
<sequence>MLAPVLDADDALLGAEVSPLGTAHAGTLILPVDLGTVAYCTGLHMPLETLLHAPVMTANGLTKEPYCLHVVTSKCSALQPASASSGIANQILSCSCNNTDAAVRHKLVIKDWTPRSCTSLDLVAMPNCCSTCFKSGYR</sequence>
<gene>
    <name evidence="1" type="ORF">GOP47_0006817</name>
</gene>
<reference evidence="1" key="1">
    <citation type="submission" date="2021-01" db="EMBL/GenBank/DDBJ databases">
        <title>Adiantum capillus-veneris genome.</title>
        <authorList>
            <person name="Fang Y."/>
            <person name="Liao Q."/>
        </authorList>
    </citation>
    <scope>NUCLEOTIDE SEQUENCE</scope>
    <source>
        <strain evidence="1">H3</strain>
        <tissue evidence="1">Leaf</tissue>
    </source>
</reference>
<protein>
    <submittedName>
        <fullName evidence="1">Uncharacterized protein</fullName>
    </submittedName>
</protein>
<dbReference type="Proteomes" id="UP000886520">
    <property type="component" value="Chromosome 6"/>
</dbReference>
<name>A0A9D4V4D1_ADICA</name>
<dbReference type="AlphaFoldDB" id="A0A9D4V4D1"/>
<evidence type="ECO:0000313" key="1">
    <source>
        <dbReference type="EMBL" id="KAI5079146.1"/>
    </source>
</evidence>
<accession>A0A9D4V4D1</accession>
<organism evidence="1 2">
    <name type="scientific">Adiantum capillus-veneris</name>
    <name type="common">Maidenhair fern</name>
    <dbReference type="NCBI Taxonomy" id="13818"/>
    <lineage>
        <taxon>Eukaryota</taxon>
        <taxon>Viridiplantae</taxon>
        <taxon>Streptophyta</taxon>
        <taxon>Embryophyta</taxon>
        <taxon>Tracheophyta</taxon>
        <taxon>Polypodiopsida</taxon>
        <taxon>Polypodiidae</taxon>
        <taxon>Polypodiales</taxon>
        <taxon>Pteridineae</taxon>
        <taxon>Pteridaceae</taxon>
        <taxon>Vittarioideae</taxon>
        <taxon>Adiantum</taxon>
    </lineage>
</organism>
<comment type="caution">
    <text evidence="1">The sequence shown here is derived from an EMBL/GenBank/DDBJ whole genome shotgun (WGS) entry which is preliminary data.</text>
</comment>
<evidence type="ECO:0000313" key="2">
    <source>
        <dbReference type="Proteomes" id="UP000886520"/>
    </source>
</evidence>
<dbReference type="EMBL" id="JABFUD020000006">
    <property type="protein sequence ID" value="KAI5079146.1"/>
    <property type="molecule type" value="Genomic_DNA"/>
</dbReference>